<dbReference type="InterPro" id="IPR049516">
    <property type="entry name" value="FAD-depend_C"/>
</dbReference>
<dbReference type="Gene3D" id="3.30.70.2700">
    <property type="match status" value="1"/>
</dbReference>
<dbReference type="PIRSF" id="PIRSF038984">
    <property type="entry name" value="FAD_binding_protein"/>
    <property type="match status" value="1"/>
</dbReference>
<evidence type="ECO:0000313" key="3">
    <source>
        <dbReference type="Proteomes" id="UP000610760"/>
    </source>
</evidence>
<dbReference type="InterPro" id="IPR028348">
    <property type="entry name" value="FAD-binding_protein"/>
</dbReference>
<keyword evidence="3" id="KW-1185">Reference proteome</keyword>
<dbReference type="PRINTS" id="PR00419">
    <property type="entry name" value="ADXRDTASE"/>
</dbReference>
<name>A0A926E3Z6_9FIRM</name>
<evidence type="ECO:0000259" key="1">
    <source>
        <dbReference type="Pfam" id="PF21688"/>
    </source>
</evidence>
<dbReference type="SUPFAM" id="SSF51905">
    <property type="entry name" value="FAD/NAD(P)-binding domain"/>
    <property type="match status" value="1"/>
</dbReference>
<organism evidence="2 3">
    <name type="scientific">Fumia xinanensis</name>
    <dbReference type="NCBI Taxonomy" id="2763659"/>
    <lineage>
        <taxon>Bacteria</taxon>
        <taxon>Bacillati</taxon>
        <taxon>Bacillota</taxon>
        <taxon>Clostridia</taxon>
        <taxon>Eubacteriales</taxon>
        <taxon>Oscillospiraceae</taxon>
        <taxon>Fumia</taxon>
    </lineage>
</organism>
<proteinExistence type="predicted"/>
<dbReference type="InterPro" id="IPR036188">
    <property type="entry name" value="FAD/NAD-bd_sf"/>
</dbReference>
<reference evidence="2" key="1">
    <citation type="submission" date="2020-08" db="EMBL/GenBank/DDBJ databases">
        <title>Genome public.</title>
        <authorList>
            <person name="Liu C."/>
            <person name="Sun Q."/>
        </authorList>
    </citation>
    <scope>NUCLEOTIDE SEQUENCE</scope>
    <source>
        <strain evidence="2">NSJ-33</strain>
    </source>
</reference>
<accession>A0A926E3Z6</accession>
<dbReference type="PANTHER" id="PTHR42842:SF3">
    <property type="entry name" value="FAD_NAD(P)-BINDING OXIDOREDUCTASE FAMILY PROTEIN"/>
    <property type="match status" value="1"/>
</dbReference>
<dbReference type="Gene3D" id="3.50.50.60">
    <property type="entry name" value="FAD/NAD(P)-binding domain"/>
    <property type="match status" value="2"/>
</dbReference>
<dbReference type="AlphaFoldDB" id="A0A926E3Z6"/>
<dbReference type="Pfam" id="PF21688">
    <property type="entry name" value="FAD-depend_C"/>
    <property type="match status" value="1"/>
</dbReference>
<dbReference type="EMBL" id="JACRSV010000001">
    <property type="protein sequence ID" value="MBC8559085.1"/>
    <property type="molecule type" value="Genomic_DNA"/>
</dbReference>
<dbReference type="RefSeq" id="WP_249293976.1">
    <property type="nucleotide sequence ID" value="NZ_JACRSV010000001.1"/>
</dbReference>
<comment type="caution">
    <text evidence="2">The sequence shown here is derived from an EMBL/GenBank/DDBJ whole genome shotgun (WGS) entry which is preliminary data.</text>
</comment>
<sequence length="527" mass="56677">MILVRNVKTPLGQPESEAVTAACRKLGVSVTEVEDAYVTKTSVDARKRGHIFKVSTVVVHLSQDEEQTAKKAGGDAQFKESVPFMVEKGVESLRTPVVIAGFGPAGMFAAELLAREGYSPIVVERGCDVDRRVKEVEGFWTTGRLNPACNVQFGEGGAGTFSDGKLTTRINDPLCDYVLERLAQHGAPKETLKKAKPHIGTDKLREVVKSIREEIIAKGGQVLFQSQLTGLSIQNGRLKGVFVNGGPVETEHLILAVGHSARDTFRMLAECGVKLESKAFSVGARIEHLQSDIDRGLYGDLAGHPDLPPGEYQLSHRQGNRAVYTFCMCPGGLVVPSASDEGQVVTNGMSEYARDGKNANSALVVSVDSNDFGSGMFAGMEFQRNLEERAFALAGGSYRACGATVGDFFREEKGLHFKRVAPTYSLGLTAVDFDQLFPKEITGMMRLGLQVFDRKIRGFGAADAVLTGPETRTSSPIRIPRGENGESDGIEGLYPCGEGAGYAGGIMSAAVDGVKTALHIIRRYAPR</sequence>
<dbReference type="Proteomes" id="UP000610760">
    <property type="component" value="Unassembled WGS sequence"/>
</dbReference>
<gene>
    <name evidence="2" type="ORF">H8710_03260</name>
</gene>
<protein>
    <submittedName>
        <fullName evidence="2">NAD(P)/FAD-dependent oxidoreductase</fullName>
    </submittedName>
</protein>
<evidence type="ECO:0000313" key="2">
    <source>
        <dbReference type="EMBL" id="MBC8559085.1"/>
    </source>
</evidence>
<feature type="domain" description="FAD-dependent protein C-terminal" evidence="1">
    <location>
        <begin position="279"/>
        <end position="473"/>
    </location>
</feature>
<dbReference type="PANTHER" id="PTHR42842">
    <property type="entry name" value="FAD/NAD(P)-BINDING OXIDOREDUCTASE"/>
    <property type="match status" value="1"/>
</dbReference>